<evidence type="ECO:0000259" key="4">
    <source>
        <dbReference type="PROSITE" id="PS50887"/>
    </source>
</evidence>
<keyword evidence="3" id="KW-0812">Transmembrane</keyword>
<dbReference type="GO" id="GO:0043709">
    <property type="term" value="P:cell adhesion involved in single-species biofilm formation"/>
    <property type="evidence" value="ECO:0007669"/>
    <property type="project" value="TreeGrafter"/>
</dbReference>
<dbReference type="InterPro" id="IPR050469">
    <property type="entry name" value="Diguanylate_Cyclase"/>
</dbReference>
<dbReference type="InterPro" id="IPR043128">
    <property type="entry name" value="Rev_trsase/Diguanyl_cyclase"/>
</dbReference>
<dbReference type="GO" id="GO:1902201">
    <property type="term" value="P:negative regulation of bacterial-type flagellum-dependent cell motility"/>
    <property type="evidence" value="ECO:0007669"/>
    <property type="project" value="TreeGrafter"/>
</dbReference>
<comment type="cofactor">
    <cofactor evidence="1">
        <name>Mg(2+)</name>
        <dbReference type="ChEBI" id="CHEBI:18420"/>
    </cofactor>
</comment>
<dbReference type="SUPFAM" id="SSF55073">
    <property type="entry name" value="Nucleotide cyclase"/>
    <property type="match status" value="1"/>
</dbReference>
<dbReference type="Gene3D" id="3.30.70.270">
    <property type="match status" value="1"/>
</dbReference>
<dbReference type="EC" id="2.7.7.65" evidence="2"/>
<organism evidence="5 6">
    <name type="scientific">Neptunomonas japonica JAMM 1380</name>
    <dbReference type="NCBI Taxonomy" id="1441457"/>
    <lineage>
        <taxon>Bacteria</taxon>
        <taxon>Pseudomonadati</taxon>
        <taxon>Pseudomonadota</taxon>
        <taxon>Gammaproteobacteria</taxon>
        <taxon>Oceanospirillales</taxon>
        <taxon>Oceanospirillaceae</taxon>
        <taxon>Neptunomonas</taxon>
    </lineage>
</organism>
<dbReference type="NCBIfam" id="TIGR00254">
    <property type="entry name" value="GGDEF"/>
    <property type="match status" value="1"/>
</dbReference>
<dbReference type="CDD" id="cd01949">
    <property type="entry name" value="GGDEF"/>
    <property type="match status" value="1"/>
</dbReference>
<keyword evidence="3" id="KW-1133">Transmembrane helix</keyword>
<dbReference type="Pfam" id="PF00990">
    <property type="entry name" value="GGDEF"/>
    <property type="match status" value="1"/>
</dbReference>
<dbReference type="GO" id="GO:0005886">
    <property type="term" value="C:plasma membrane"/>
    <property type="evidence" value="ECO:0007669"/>
    <property type="project" value="TreeGrafter"/>
</dbReference>
<feature type="domain" description="GGDEF" evidence="4">
    <location>
        <begin position="259"/>
        <end position="392"/>
    </location>
</feature>
<name>A0A7R6SWF6_9GAMM</name>
<dbReference type="PROSITE" id="PS50887">
    <property type="entry name" value="GGDEF"/>
    <property type="match status" value="1"/>
</dbReference>
<gene>
    <name evidence="5" type="ORF">NEJAP_1779</name>
</gene>
<dbReference type="GO" id="GO:0052621">
    <property type="term" value="F:diguanylate cyclase activity"/>
    <property type="evidence" value="ECO:0007669"/>
    <property type="project" value="UniProtKB-EC"/>
</dbReference>
<dbReference type="AlphaFoldDB" id="A0A7R6SWF6"/>
<dbReference type="Proteomes" id="UP000595332">
    <property type="component" value="Chromosome"/>
</dbReference>
<protein>
    <recommendedName>
        <fullName evidence="2">diguanylate cyclase</fullName>
        <ecNumber evidence="2">2.7.7.65</ecNumber>
    </recommendedName>
</protein>
<keyword evidence="3" id="KW-0472">Membrane</keyword>
<dbReference type="PANTHER" id="PTHR45138">
    <property type="entry name" value="REGULATORY COMPONENTS OF SENSORY TRANSDUCTION SYSTEM"/>
    <property type="match status" value="1"/>
</dbReference>
<evidence type="ECO:0000313" key="5">
    <source>
        <dbReference type="EMBL" id="BBB29730.1"/>
    </source>
</evidence>
<dbReference type="KEGG" id="njp:NEJAP_1779"/>
<dbReference type="InterPro" id="IPR029787">
    <property type="entry name" value="Nucleotide_cyclase"/>
</dbReference>
<dbReference type="Pfam" id="PF11845">
    <property type="entry name" value="Tll0287-like"/>
    <property type="match status" value="1"/>
</dbReference>
<dbReference type="FunFam" id="3.30.70.270:FF:000001">
    <property type="entry name" value="Diguanylate cyclase domain protein"/>
    <property type="match status" value="1"/>
</dbReference>
<dbReference type="EMBL" id="AP014546">
    <property type="protein sequence ID" value="BBB29730.1"/>
    <property type="molecule type" value="Genomic_DNA"/>
</dbReference>
<dbReference type="SMART" id="SM00267">
    <property type="entry name" value="GGDEF"/>
    <property type="match status" value="1"/>
</dbReference>
<accession>A0A7R6SWF6</accession>
<dbReference type="PANTHER" id="PTHR45138:SF24">
    <property type="entry name" value="DIGUANYLATE CYCLASE DGCC-RELATED"/>
    <property type="match status" value="1"/>
</dbReference>
<evidence type="ECO:0000256" key="1">
    <source>
        <dbReference type="ARBA" id="ARBA00001946"/>
    </source>
</evidence>
<keyword evidence="6" id="KW-1185">Reference proteome</keyword>
<sequence>MVYLLVGIAMLTSVVGFVLIDRHYQQVAVDQARMNAETVTSLVDNARRAYSKVLSELKSQTRLVTAHDHAINDGVIPNPATFSIELAKSVSSVKQRVWMYSYHPFPWRKDTAVPKNDHETEALAQLTASPKEPYIRILNEGPEKKFFYAKAIVMNDASCVDCHNNHPDSVKVSWKIGDTRAVLATVSSLKYEQKFSLWFIFGFISFLSLFCVALYLKKNQEWLLSEIAGRTDPLTKIPNRISINEQINQQFNHHKETHKALGVMMIDIDNFKDINDNYGHDIGDKCIIAVANALSAELRTNNDYVARWGGEEFLVLLHDTNIEAAKAVANRLLNTVHRKKITKHNLLVTFSIGIVVASPHQVNSCEEMIQQADQALLKAKAVGKNCYVMNENK</sequence>
<dbReference type="InterPro" id="IPR000160">
    <property type="entry name" value="GGDEF_dom"/>
</dbReference>
<reference evidence="5 6" key="1">
    <citation type="journal article" date="2008" name="Int. J. Syst. Evol. Microbiol.">
        <title>Neptunomonas japonica sp. nov., an Osedax japonicus symbiont-like bacterium isolated from sediment adjacent to sperm whale carcasses off Kagoshima, Japan.</title>
        <authorList>
            <person name="Miyazaki M."/>
            <person name="Nogi Y."/>
            <person name="Fujiwara Y."/>
            <person name="Kawato M."/>
            <person name="Kubokawa K."/>
            <person name="Horikoshi K."/>
        </authorList>
    </citation>
    <scope>NUCLEOTIDE SEQUENCE [LARGE SCALE GENOMIC DNA]</scope>
    <source>
        <strain evidence="5 6">JAMM 1380</strain>
    </source>
</reference>
<evidence type="ECO:0000256" key="2">
    <source>
        <dbReference type="ARBA" id="ARBA00012528"/>
    </source>
</evidence>
<evidence type="ECO:0000256" key="3">
    <source>
        <dbReference type="SAM" id="Phobius"/>
    </source>
</evidence>
<dbReference type="InterPro" id="IPR021796">
    <property type="entry name" value="Tll0287-like_dom"/>
</dbReference>
<evidence type="ECO:0000313" key="6">
    <source>
        <dbReference type="Proteomes" id="UP000595332"/>
    </source>
</evidence>
<feature type="transmembrane region" description="Helical" evidence="3">
    <location>
        <begin position="195"/>
        <end position="216"/>
    </location>
</feature>
<proteinExistence type="predicted"/>